<feature type="DNA-binding region" description="H-T-H motif" evidence="4">
    <location>
        <begin position="45"/>
        <end position="64"/>
    </location>
</feature>
<keyword evidence="8" id="KW-1185">Reference proteome</keyword>
<dbReference type="AlphaFoldDB" id="A0A1C3UL59"/>
<dbReference type="STRING" id="52131.GA0061100_102537"/>
<keyword evidence="2 4" id="KW-0238">DNA-binding</keyword>
<dbReference type="InterPro" id="IPR041669">
    <property type="entry name" value="TetR_C_15"/>
</dbReference>
<protein>
    <submittedName>
        <fullName evidence="7">Transcriptional regulator, TetR family</fullName>
    </submittedName>
</protein>
<evidence type="ECO:0000259" key="6">
    <source>
        <dbReference type="PROSITE" id="PS50977"/>
    </source>
</evidence>
<proteinExistence type="predicted"/>
<evidence type="ECO:0000256" key="1">
    <source>
        <dbReference type="ARBA" id="ARBA00023015"/>
    </source>
</evidence>
<sequence>MSTRIQKQRPPMRKEPTQARSRATVDAIVEAGARVLGDRGWAGFTTNIVAAVAGISIGSLYQYFPDKLSLVEAIRRRHFDEVLAVLRQVAVADLPLKQGADALVQGMIDAHGLNPELHRVLLDEVPGFEGSRSAHDTFLADYQRYYRDFVAIHRRVGSGPSNDVLAQVLSGMVEGVIHNGARKGTLDSPDLKQELVRMICSYLGGIDRQARI</sequence>
<name>A0A1C3UL59_9HYPH</name>
<evidence type="ECO:0000313" key="7">
    <source>
        <dbReference type="EMBL" id="SCB16201.1"/>
    </source>
</evidence>
<dbReference type="PANTHER" id="PTHR30055">
    <property type="entry name" value="HTH-TYPE TRANSCRIPTIONAL REGULATOR RUTR"/>
    <property type="match status" value="1"/>
</dbReference>
<feature type="compositionally biased region" description="Basic residues" evidence="5">
    <location>
        <begin position="1"/>
        <end position="11"/>
    </location>
</feature>
<dbReference type="GO" id="GO:0000976">
    <property type="term" value="F:transcription cis-regulatory region binding"/>
    <property type="evidence" value="ECO:0007669"/>
    <property type="project" value="TreeGrafter"/>
</dbReference>
<dbReference type="EMBL" id="FMAC01000002">
    <property type="protein sequence ID" value="SCB16201.1"/>
    <property type="molecule type" value="Genomic_DNA"/>
</dbReference>
<gene>
    <name evidence="7" type="ORF">GA0061100_102537</name>
</gene>
<evidence type="ECO:0000256" key="3">
    <source>
        <dbReference type="ARBA" id="ARBA00023163"/>
    </source>
</evidence>
<dbReference type="Pfam" id="PF17918">
    <property type="entry name" value="TetR_C_15"/>
    <property type="match status" value="1"/>
</dbReference>
<dbReference type="GO" id="GO:0003700">
    <property type="term" value="F:DNA-binding transcription factor activity"/>
    <property type="evidence" value="ECO:0007669"/>
    <property type="project" value="TreeGrafter"/>
</dbReference>
<evidence type="ECO:0000256" key="2">
    <source>
        <dbReference type="ARBA" id="ARBA00023125"/>
    </source>
</evidence>
<organism evidence="7 8">
    <name type="scientific">Rhizobium hainanense</name>
    <dbReference type="NCBI Taxonomy" id="52131"/>
    <lineage>
        <taxon>Bacteria</taxon>
        <taxon>Pseudomonadati</taxon>
        <taxon>Pseudomonadota</taxon>
        <taxon>Alphaproteobacteria</taxon>
        <taxon>Hyphomicrobiales</taxon>
        <taxon>Rhizobiaceae</taxon>
        <taxon>Rhizobium/Agrobacterium group</taxon>
        <taxon>Rhizobium</taxon>
    </lineage>
</organism>
<accession>A0A1C3UL59</accession>
<dbReference type="SUPFAM" id="SSF46689">
    <property type="entry name" value="Homeodomain-like"/>
    <property type="match status" value="1"/>
</dbReference>
<dbReference type="OrthoDB" id="9808189at2"/>
<evidence type="ECO:0000313" key="8">
    <source>
        <dbReference type="Proteomes" id="UP000186228"/>
    </source>
</evidence>
<reference evidence="8" key="1">
    <citation type="submission" date="2016-08" db="EMBL/GenBank/DDBJ databases">
        <authorList>
            <person name="Varghese N."/>
            <person name="Submissions Spin"/>
        </authorList>
    </citation>
    <scope>NUCLEOTIDE SEQUENCE [LARGE SCALE GENOMIC DNA]</scope>
    <source>
        <strain evidence="8">CCBAU 57015</strain>
    </source>
</reference>
<dbReference type="InterPro" id="IPR009057">
    <property type="entry name" value="Homeodomain-like_sf"/>
</dbReference>
<dbReference type="Gene3D" id="1.10.357.10">
    <property type="entry name" value="Tetracycline Repressor, domain 2"/>
    <property type="match status" value="1"/>
</dbReference>
<evidence type="ECO:0000256" key="5">
    <source>
        <dbReference type="SAM" id="MobiDB-lite"/>
    </source>
</evidence>
<dbReference type="Proteomes" id="UP000186228">
    <property type="component" value="Unassembled WGS sequence"/>
</dbReference>
<evidence type="ECO:0000256" key="4">
    <source>
        <dbReference type="PROSITE-ProRule" id="PRU00335"/>
    </source>
</evidence>
<keyword evidence="3" id="KW-0804">Transcription</keyword>
<feature type="domain" description="HTH tetR-type" evidence="6">
    <location>
        <begin position="22"/>
        <end position="82"/>
    </location>
</feature>
<dbReference type="RefSeq" id="WP_083961302.1">
    <property type="nucleotide sequence ID" value="NZ_FMAC01000002.1"/>
</dbReference>
<dbReference type="Pfam" id="PF00440">
    <property type="entry name" value="TetR_N"/>
    <property type="match status" value="1"/>
</dbReference>
<dbReference type="InterPro" id="IPR001647">
    <property type="entry name" value="HTH_TetR"/>
</dbReference>
<keyword evidence="1" id="KW-0805">Transcription regulation</keyword>
<dbReference type="InterPro" id="IPR050109">
    <property type="entry name" value="HTH-type_TetR-like_transc_reg"/>
</dbReference>
<dbReference type="PRINTS" id="PR00455">
    <property type="entry name" value="HTHTETR"/>
</dbReference>
<dbReference type="PANTHER" id="PTHR30055:SF234">
    <property type="entry name" value="HTH-TYPE TRANSCRIPTIONAL REGULATOR BETI"/>
    <property type="match status" value="1"/>
</dbReference>
<feature type="region of interest" description="Disordered" evidence="5">
    <location>
        <begin position="1"/>
        <end position="21"/>
    </location>
</feature>
<dbReference type="PROSITE" id="PS50977">
    <property type="entry name" value="HTH_TETR_2"/>
    <property type="match status" value="1"/>
</dbReference>